<dbReference type="SUPFAM" id="SSF56112">
    <property type="entry name" value="Protein kinase-like (PK-like)"/>
    <property type="match status" value="1"/>
</dbReference>
<feature type="transmembrane region" description="Helical" evidence="7">
    <location>
        <begin position="406"/>
        <end position="429"/>
    </location>
</feature>
<gene>
    <name evidence="9" type="ORF">C2L80_09385</name>
</gene>
<sequence>MRRVLLPYPIMSDELAQHLDSLARDECYRVDAVLKRSPSETTQRVYFVGANGSEQGPYVRKYLEGDGFGAAYERIAEAQRSGRRFLHLPRIVECYSAGERRVVVMEHVSGETLAEAVYRRDPSVALAREVLPSLCDAVGELHEGFDPPLIHRDLKPSNVMLAPGGLTLIDFGIARSFSEGAEADTRRFGTRAYAPPEQFGFGQTDERSDVYALGLLLYFCLTEQTPDAAARARGYAHEFVPEALRAVIQGATAFDPSARYGSAAELKAAFEAAAGASCAREASVAQTRRGPLGVAGSTALCDGAFTLPAPDPASLVAVSAPAKARSPEGPEGKPAALGAAVPLPTSDAAAKESGRERRSGLWERVPASAGMVWNGMVLAVALALFAVSTGVALFPTPESDIAAMPLVGRAICYYAMFALMFCPVLYLVSDRRPAKRRVPALSRLSFGWELAACAACEVAGIVVIGIASLLFPTG</sequence>
<evidence type="ECO:0000256" key="4">
    <source>
        <dbReference type="ARBA" id="ARBA00022741"/>
    </source>
</evidence>
<keyword evidence="6" id="KW-0067">ATP-binding</keyword>
<comment type="caution">
    <text evidence="9">The sequence shown here is derived from an EMBL/GenBank/DDBJ whole genome shotgun (WGS) entry which is preliminary data.</text>
</comment>
<feature type="transmembrane region" description="Helical" evidence="7">
    <location>
        <begin position="371"/>
        <end position="394"/>
    </location>
</feature>
<dbReference type="PANTHER" id="PTHR43289">
    <property type="entry name" value="MITOGEN-ACTIVATED PROTEIN KINASE KINASE KINASE 20-RELATED"/>
    <property type="match status" value="1"/>
</dbReference>
<evidence type="ECO:0000313" key="9">
    <source>
        <dbReference type="EMBL" id="PNV64908.1"/>
    </source>
</evidence>
<keyword evidence="7" id="KW-0812">Transmembrane</keyword>
<dbReference type="Gene3D" id="1.10.510.10">
    <property type="entry name" value="Transferase(Phosphotransferase) domain 1"/>
    <property type="match status" value="1"/>
</dbReference>
<proteinExistence type="predicted"/>
<dbReference type="PROSITE" id="PS00108">
    <property type="entry name" value="PROTEIN_KINASE_ST"/>
    <property type="match status" value="1"/>
</dbReference>
<feature type="transmembrane region" description="Helical" evidence="7">
    <location>
        <begin position="450"/>
        <end position="471"/>
    </location>
</feature>
<dbReference type="PANTHER" id="PTHR43289:SF6">
    <property type="entry name" value="SERINE_THREONINE-PROTEIN KINASE NEKL-3"/>
    <property type="match status" value="1"/>
</dbReference>
<dbReference type="RefSeq" id="WP_103263088.1">
    <property type="nucleotide sequence ID" value="NZ_PPEL01000059.1"/>
</dbReference>
<evidence type="ECO:0000259" key="8">
    <source>
        <dbReference type="PROSITE" id="PS50011"/>
    </source>
</evidence>
<accession>A0A2K2U3Y2</accession>
<evidence type="ECO:0000256" key="5">
    <source>
        <dbReference type="ARBA" id="ARBA00022777"/>
    </source>
</evidence>
<dbReference type="EC" id="2.7.11.1" evidence="1"/>
<dbReference type="PROSITE" id="PS50011">
    <property type="entry name" value="PROTEIN_KINASE_DOM"/>
    <property type="match status" value="1"/>
</dbReference>
<dbReference type="GO" id="GO:0004674">
    <property type="term" value="F:protein serine/threonine kinase activity"/>
    <property type="evidence" value="ECO:0007669"/>
    <property type="project" value="UniProtKB-KW"/>
</dbReference>
<feature type="domain" description="Protein kinase" evidence="8">
    <location>
        <begin position="28"/>
        <end position="271"/>
    </location>
</feature>
<dbReference type="EMBL" id="PPEL01000059">
    <property type="protein sequence ID" value="PNV64908.1"/>
    <property type="molecule type" value="Genomic_DNA"/>
</dbReference>
<evidence type="ECO:0000256" key="2">
    <source>
        <dbReference type="ARBA" id="ARBA00022527"/>
    </source>
</evidence>
<protein>
    <recommendedName>
        <fullName evidence="1">non-specific serine/threonine protein kinase</fullName>
        <ecNumber evidence="1">2.7.11.1</ecNumber>
    </recommendedName>
</protein>
<evidence type="ECO:0000313" key="10">
    <source>
        <dbReference type="Proteomes" id="UP000236488"/>
    </source>
</evidence>
<keyword evidence="5" id="KW-0418">Kinase</keyword>
<evidence type="ECO:0000256" key="3">
    <source>
        <dbReference type="ARBA" id="ARBA00022679"/>
    </source>
</evidence>
<dbReference type="AlphaFoldDB" id="A0A2K2U3Y2"/>
<keyword evidence="4" id="KW-0547">Nucleotide-binding</keyword>
<keyword evidence="7" id="KW-0472">Membrane</keyword>
<name>A0A2K2U3Y2_9ACTN</name>
<keyword evidence="2" id="KW-0723">Serine/threonine-protein kinase</keyword>
<keyword evidence="3" id="KW-0808">Transferase</keyword>
<dbReference type="InterPro" id="IPR011009">
    <property type="entry name" value="Kinase-like_dom_sf"/>
</dbReference>
<evidence type="ECO:0000256" key="6">
    <source>
        <dbReference type="ARBA" id="ARBA00022840"/>
    </source>
</evidence>
<organism evidence="9 10">
    <name type="scientific">Rubneribacter badeniensis</name>
    <dbReference type="NCBI Taxonomy" id="2070688"/>
    <lineage>
        <taxon>Bacteria</taxon>
        <taxon>Bacillati</taxon>
        <taxon>Actinomycetota</taxon>
        <taxon>Coriobacteriia</taxon>
        <taxon>Eggerthellales</taxon>
        <taxon>Eggerthellaceae</taxon>
        <taxon>Rubneribacter</taxon>
    </lineage>
</organism>
<evidence type="ECO:0000256" key="1">
    <source>
        <dbReference type="ARBA" id="ARBA00012513"/>
    </source>
</evidence>
<evidence type="ECO:0000256" key="7">
    <source>
        <dbReference type="SAM" id="Phobius"/>
    </source>
</evidence>
<dbReference type="SMART" id="SM00220">
    <property type="entry name" value="S_TKc"/>
    <property type="match status" value="1"/>
</dbReference>
<reference evidence="9 10" key="1">
    <citation type="journal article" date="2018" name="Int. J. Syst. Evol. Microbiol.">
        <title>Rubneribacter badeniensis gen. nov., sp. nov. and Enteroscipio rubneri gen. nov., sp. nov., new members of the Eggerthellaceae isolated from human faeces.</title>
        <authorList>
            <person name="Danylec N."/>
            <person name="Gobl A."/>
            <person name="Stoll D.A."/>
            <person name="Hetzer B."/>
            <person name="Kulling S.E."/>
            <person name="Huch M."/>
        </authorList>
    </citation>
    <scope>NUCLEOTIDE SEQUENCE [LARGE SCALE GENOMIC DNA]</scope>
    <source>
        <strain evidence="9 10">ResAG-85</strain>
    </source>
</reference>
<dbReference type="Pfam" id="PF00069">
    <property type="entry name" value="Pkinase"/>
    <property type="match status" value="1"/>
</dbReference>
<dbReference type="InterPro" id="IPR000719">
    <property type="entry name" value="Prot_kinase_dom"/>
</dbReference>
<keyword evidence="7" id="KW-1133">Transmembrane helix</keyword>
<dbReference type="InterPro" id="IPR008271">
    <property type="entry name" value="Ser/Thr_kinase_AS"/>
</dbReference>
<keyword evidence="10" id="KW-1185">Reference proteome</keyword>
<dbReference type="GO" id="GO:0005524">
    <property type="term" value="F:ATP binding"/>
    <property type="evidence" value="ECO:0007669"/>
    <property type="project" value="UniProtKB-KW"/>
</dbReference>
<dbReference type="Proteomes" id="UP000236488">
    <property type="component" value="Unassembled WGS sequence"/>
</dbReference>
<dbReference type="CDD" id="cd14014">
    <property type="entry name" value="STKc_PknB_like"/>
    <property type="match status" value="1"/>
</dbReference>